<evidence type="ECO:0000313" key="2">
    <source>
        <dbReference type="EMBL" id="GEU38962.1"/>
    </source>
</evidence>
<organism evidence="2">
    <name type="scientific">Tanacetum cinerariifolium</name>
    <name type="common">Dalmatian daisy</name>
    <name type="synonym">Chrysanthemum cinerariifolium</name>
    <dbReference type="NCBI Taxonomy" id="118510"/>
    <lineage>
        <taxon>Eukaryota</taxon>
        <taxon>Viridiplantae</taxon>
        <taxon>Streptophyta</taxon>
        <taxon>Embryophyta</taxon>
        <taxon>Tracheophyta</taxon>
        <taxon>Spermatophyta</taxon>
        <taxon>Magnoliopsida</taxon>
        <taxon>eudicotyledons</taxon>
        <taxon>Gunneridae</taxon>
        <taxon>Pentapetalae</taxon>
        <taxon>asterids</taxon>
        <taxon>campanulids</taxon>
        <taxon>Asterales</taxon>
        <taxon>Asteraceae</taxon>
        <taxon>Asteroideae</taxon>
        <taxon>Anthemideae</taxon>
        <taxon>Anthemidinae</taxon>
        <taxon>Tanacetum</taxon>
    </lineage>
</organism>
<dbReference type="GO" id="GO:0003964">
    <property type="term" value="F:RNA-directed DNA polymerase activity"/>
    <property type="evidence" value="ECO:0007669"/>
    <property type="project" value="UniProtKB-KW"/>
</dbReference>
<dbReference type="SUPFAM" id="SSF56672">
    <property type="entry name" value="DNA/RNA polymerases"/>
    <property type="match status" value="1"/>
</dbReference>
<feature type="region of interest" description="Disordered" evidence="1">
    <location>
        <begin position="746"/>
        <end position="770"/>
    </location>
</feature>
<feature type="region of interest" description="Disordered" evidence="1">
    <location>
        <begin position="27"/>
        <end position="65"/>
    </location>
</feature>
<keyword evidence="2" id="KW-0808">Transferase</keyword>
<dbReference type="EMBL" id="BKCJ010001115">
    <property type="protein sequence ID" value="GEU38962.1"/>
    <property type="molecule type" value="Genomic_DNA"/>
</dbReference>
<accession>A0A6L2JQQ5</accession>
<keyword evidence="2" id="KW-0548">Nucleotidyltransferase</keyword>
<dbReference type="InterPro" id="IPR043502">
    <property type="entry name" value="DNA/RNA_pol_sf"/>
</dbReference>
<dbReference type="InterPro" id="IPR050951">
    <property type="entry name" value="Retrovirus_Pol_polyprotein"/>
</dbReference>
<name>A0A6L2JQQ5_TANCI</name>
<feature type="region of interest" description="Disordered" evidence="1">
    <location>
        <begin position="594"/>
        <end position="623"/>
    </location>
</feature>
<protein>
    <submittedName>
        <fullName evidence="2">Reverse transcriptase domain-containing protein</fullName>
    </submittedName>
</protein>
<dbReference type="AlphaFoldDB" id="A0A6L2JQQ5"/>
<dbReference type="PANTHER" id="PTHR37984:SF5">
    <property type="entry name" value="PROTEIN NYNRIN-LIKE"/>
    <property type="match status" value="1"/>
</dbReference>
<dbReference type="InterPro" id="IPR043128">
    <property type="entry name" value="Rev_trsase/Diguanyl_cyclase"/>
</dbReference>
<dbReference type="PANTHER" id="PTHR37984">
    <property type="entry name" value="PROTEIN CBG26694"/>
    <property type="match status" value="1"/>
</dbReference>
<sequence>MFPPPAQVYSPLKKDMSWSGLPEFADDTITDYSRPSPSIESNSSDLQSSNSSISEHGESSESIIQVNTARPKAVINRFNDVKSSASWVYKPIKPNTASITLKRYDYVDISSSDEIPLPEHFPTASEERFPLLSKRDAPAEEVCTAEKLKERQLLKHRVQDSLSYKGVLGSNLPEQQLYDVTPYLVTPYLFLWKDILHKIELRSNTYIGYAITMNIYKYGKKIKSLRRNIHNGYAITKKKSKLKYYTTFDPKTLHTTPPNEDYVALATKSILDDLLEEFGDEILNVTMVDEGAKCNPAKDLEELDRLLAKEPQLNFIEIQSPQNPVPDSQAEPPPPPKSIRFRINVGWTTPTLLWKSTSGSKKKKLVDSENDNENINIPSFSSPEPVVSYFNDLDFFKDFEKEFPAIVYNDALTYVYTTYQCTYLVDFIDMAPLPPRDQRHLWLRYQVGLTPEMRQDLAERLRMVYTREDRKEMFVSHAWRRLFKIRAPFVCLHTAEEMVEDGFEAYWLGSERVIPNKGDLSDYWIEISFDMDFLRAARSYTYIRDSLRRLCHRYAERRKSGARLSRGHFIRHLDHYFGLAWVALRLERQQVAAAGPEAGKDAPDEGDQDVLVPMQAPSPPPPPATVLVTTKPIPVPQFEKPPISIRFRINVGHVVSKRGIKANPTNIQALTSLKGPKTIKEVQSLNGKLTTLNRLLSKRAKKSLSFFKKLKGCLEKKDFTWTREADKAFEEMKMYIEKLPTLMAPKAGKGSRAKLPNHGKVSARPDSCSK</sequence>
<comment type="caution">
    <text evidence="2">The sequence shown here is derived from an EMBL/GenBank/DDBJ whole genome shotgun (WGS) entry which is preliminary data.</text>
</comment>
<gene>
    <name evidence="2" type="ORF">Tci_010940</name>
</gene>
<keyword evidence="2" id="KW-0695">RNA-directed DNA polymerase</keyword>
<proteinExistence type="predicted"/>
<evidence type="ECO:0000256" key="1">
    <source>
        <dbReference type="SAM" id="MobiDB-lite"/>
    </source>
</evidence>
<dbReference type="Gene3D" id="3.30.70.270">
    <property type="match status" value="1"/>
</dbReference>
<reference evidence="2" key="1">
    <citation type="journal article" date="2019" name="Sci. Rep.">
        <title>Draft genome of Tanacetum cinerariifolium, the natural source of mosquito coil.</title>
        <authorList>
            <person name="Yamashiro T."/>
            <person name="Shiraishi A."/>
            <person name="Satake H."/>
            <person name="Nakayama K."/>
        </authorList>
    </citation>
    <scope>NUCLEOTIDE SEQUENCE</scope>
</reference>
<feature type="compositionally biased region" description="Low complexity" evidence="1">
    <location>
        <begin position="33"/>
        <end position="64"/>
    </location>
</feature>